<comment type="caution">
    <text evidence="2">The sequence shown here is derived from an EMBL/GenBank/DDBJ whole genome shotgun (WGS) entry which is preliminary data.</text>
</comment>
<feature type="region of interest" description="Disordered" evidence="1">
    <location>
        <begin position="30"/>
        <end position="50"/>
    </location>
</feature>
<name>A0AAV0G4F1_9ASTE</name>
<sequence length="114" mass="13848">MEFRKEKDEKEFQLKEQVMKKEIELKENDQKLKEKAQKSRDEDRAMKLEQERRQDQRCILNQDLSKLSESVRTSYEIMQTEILKEWKKDGLFKLNICVKCYFKLVYQAGTLSFS</sequence>
<dbReference type="Proteomes" id="UP001152523">
    <property type="component" value="Unassembled WGS sequence"/>
</dbReference>
<accession>A0AAV0G4F1</accession>
<reference evidence="2" key="1">
    <citation type="submission" date="2022-07" db="EMBL/GenBank/DDBJ databases">
        <authorList>
            <person name="Macas J."/>
            <person name="Novak P."/>
            <person name="Neumann P."/>
        </authorList>
    </citation>
    <scope>NUCLEOTIDE SEQUENCE</scope>
</reference>
<gene>
    <name evidence="2" type="ORF">CEPIT_LOCUS39916</name>
</gene>
<keyword evidence="3" id="KW-1185">Reference proteome</keyword>
<evidence type="ECO:0000313" key="2">
    <source>
        <dbReference type="EMBL" id="CAH9142463.1"/>
    </source>
</evidence>
<dbReference type="EMBL" id="CAMAPF010001041">
    <property type="protein sequence ID" value="CAH9142463.1"/>
    <property type="molecule type" value="Genomic_DNA"/>
</dbReference>
<evidence type="ECO:0000256" key="1">
    <source>
        <dbReference type="SAM" id="MobiDB-lite"/>
    </source>
</evidence>
<evidence type="ECO:0000313" key="3">
    <source>
        <dbReference type="Proteomes" id="UP001152523"/>
    </source>
</evidence>
<protein>
    <submittedName>
        <fullName evidence="2">Uncharacterized protein</fullName>
    </submittedName>
</protein>
<dbReference type="AlphaFoldDB" id="A0AAV0G4F1"/>
<organism evidence="2 3">
    <name type="scientific">Cuscuta epithymum</name>
    <dbReference type="NCBI Taxonomy" id="186058"/>
    <lineage>
        <taxon>Eukaryota</taxon>
        <taxon>Viridiplantae</taxon>
        <taxon>Streptophyta</taxon>
        <taxon>Embryophyta</taxon>
        <taxon>Tracheophyta</taxon>
        <taxon>Spermatophyta</taxon>
        <taxon>Magnoliopsida</taxon>
        <taxon>eudicotyledons</taxon>
        <taxon>Gunneridae</taxon>
        <taxon>Pentapetalae</taxon>
        <taxon>asterids</taxon>
        <taxon>lamiids</taxon>
        <taxon>Solanales</taxon>
        <taxon>Convolvulaceae</taxon>
        <taxon>Cuscuteae</taxon>
        <taxon>Cuscuta</taxon>
        <taxon>Cuscuta subgen. Cuscuta</taxon>
    </lineage>
</organism>
<proteinExistence type="predicted"/>